<dbReference type="GO" id="GO:0005576">
    <property type="term" value="C:extracellular region"/>
    <property type="evidence" value="ECO:0007669"/>
    <property type="project" value="UniProtKB-SubCell"/>
</dbReference>
<dbReference type="Pfam" id="PF01060">
    <property type="entry name" value="TTR-52"/>
    <property type="match status" value="1"/>
</dbReference>
<organism evidence="6 7">
    <name type="scientific">Heterorhabditis bacteriophora</name>
    <name type="common">Entomopathogenic nematode worm</name>
    <dbReference type="NCBI Taxonomy" id="37862"/>
    <lineage>
        <taxon>Eukaryota</taxon>
        <taxon>Metazoa</taxon>
        <taxon>Ecdysozoa</taxon>
        <taxon>Nematoda</taxon>
        <taxon>Chromadorea</taxon>
        <taxon>Rhabditida</taxon>
        <taxon>Rhabditina</taxon>
        <taxon>Rhabditomorpha</taxon>
        <taxon>Strongyloidea</taxon>
        <taxon>Heterorhabditidae</taxon>
        <taxon>Heterorhabditis</taxon>
    </lineage>
</organism>
<evidence type="ECO:0000256" key="2">
    <source>
        <dbReference type="ARBA" id="ARBA00010112"/>
    </source>
</evidence>
<accession>A0A1I7X6Q8</accession>
<reference evidence="7" key="1">
    <citation type="submission" date="2016-11" db="UniProtKB">
        <authorList>
            <consortium name="WormBaseParasite"/>
        </authorList>
    </citation>
    <scope>IDENTIFICATION</scope>
</reference>
<evidence type="ECO:0000256" key="1">
    <source>
        <dbReference type="ARBA" id="ARBA00004613"/>
    </source>
</evidence>
<keyword evidence="4 5" id="KW-0732">Signal</keyword>
<dbReference type="InterPro" id="IPR038479">
    <property type="entry name" value="Transthyretin-like_sf"/>
</dbReference>
<evidence type="ECO:0000256" key="4">
    <source>
        <dbReference type="ARBA" id="ARBA00022729"/>
    </source>
</evidence>
<evidence type="ECO:0000313" key="6">
    <source>
        <dbReference type="Proteomes" id="UP000095283"/>
    </source>
</evidence>
<evidence type="ECO:0000256" key="5">
    <source>
        <dbReference type="SAM" id="SignalP"/>
    </source>
</evidence>
<name>A0A1I7X6Q8_HETBA</name>
<dbReference type="WBParaSite" id="Hba_13159">
    <property type="protein sequence ID" value="Hba_13159"/>
    <property type="gene ID" value="Hba_13159"/>
</dbReference>
<dbReference type="SUPFAM" id="SSF49464">
    <property type="entry name" value="Carboxypeptidase regulatory domain-like"/>
    <property type="match status" value="1"/>
</dbReference>
<dbReference type="Gene3D" id="2.60.40.3330">
    <property type="match status" value="1"/>
</dbReference>
<dbReference type="GO" id="GO:0009986">
    <property type="term" value="C:cell surface"/>
    <property type="evidence" value="ECO:0007669"/>
    <property type="project" value="InterPro"/>
</dbReference>
<evidence type="ECO:0000256" key="3">
    <source>
        <dbReference type="ARBA" id="ARBA00022525"/>
    </source>
</evidence>
<keyword evidence="6" id="KW-1185">Reference proteome</keyword>
<dbReference type="AlphaFoldDB" id="A0A1I7X6Q8"/>
<dbReference type="InterPro" id="IPR008969">
    <property type="entry name" value="CarboxyPept-like_regulatory"/>
</dbReference>
<dbReference type="PANTHER" id="PTHR21700:SF112">
    <property type="entry name" value="TRANSTHYRETIN-RELATED FAMILY DOMAIN"/>
    <property type="match status" value="1"/>
</dbReference>
<evidence type="ECO:0000313" key="7">
    <source>
        <dbReference type="WBParaSite" id="Hba_13159"/>
    </source>
</evidence>
<feature type="chain" id="PRO_5009311039" evidence="5">
    <location>
        <begin position="17"/>
        <end position="137"/>
    </location>
</feature>
<feature type="signal peptide" evidence="5">
    <location>
        <begin position="1"/>
        <end position="16"/>
    </location>
</feature>
<keyword evidence="3" id="KW-0964">Secreted</keyword>
<protein>
    <submittedName>
        <fullName evidence="7">Transthyretin-like family protein</fullName>
    </submittedName>
</protein>
<comment type="similarity">
    <text evidence="2">Belongs to the nematode transthyretin-like family.</text>
</comment>
<dbReference type="PANTHER" id="PTHR21700">
    <property type="entry name" value="TRANSTHYRETIN-LIKE FAMILY PROTEIN-RELATED"/>
    <property type="match status" value="1"/>
</dbReference>
<comment type="subcellular location">
    <subcellularLocation>
        <location evidence="1">Secreted</location>
    </subcellularLocation>
</comment>
<dbReference type="Proteomes" id="UP000095283">
    <property type="component" value="Unplaced"/>
</dbReference>
<dbReference type="InterPro" id="IPR001534">
    <property type="entry name" value="Transthyretin-like"/>
</dbReference>
<sequence>MLAYFVLFSLFPSVLTFRQQMVGVRGRLTCGNLPLPNTTVKLWDNNMIGTDKQLADTKTDQNGNFELSGGLGSIFGMDVHFKIYHDCEDGIVPCQRKVDLRVPSSYVSRSSRVEKWFEAGTMNMAFKYPNEERSCIN</sequence>
<proteinExistence type="inferred from homology"/>